<keyword evidence="2" id="KW-1185">Reference proteome</keyword>
<protein>
    <recommendedName>
        <fullName evidence="3">50S ribosomal protein L29</fullName>
    </recommendedName>
</protein>
<name>A0A1H3TNX7_9BACT</name>
<organism evidence="1 2">
    <name type="scientific">Rhodonellum ikkaensis</name>
    <dbReference type="NCBI Taxonomy" id="336829"/>
    <lineage>
        <taxon>Bacteria</taxon>
        <taxon>Pseudomonadati</taxon>
        <taxon>Bacteroidota</taxon>
        <taxon>Cytophagia</taxon>
        <taxon>Cytophagales</taxon>
        <taxon>Cytophagaceae</taxon>
        <taxon>Rhodonellum</taxon>
    </lineage>
</organism>
<evidence type="ECO:0008006" key="3">
    <source>
        <dbReference type="Google" id="ProtNLM"/>
    </source>
</evidence>
<evidence type="ECO:0000313" key="2">
    <source>
        <dbReference type="Proteomes" id="UP000199663"/>
    </source>
</evidence>
<dbReference type="Proteomes" id="UP000199663">
    <property type="component" value="Unassembled WGS sequence"/>
</dbReference>
<dbReference type="EMBL" id="FNQC01000019">
    <property type="protein sequence ID" value="SDZ51345.1"/>
    <property type="molecule type" value="Genomic_DNA"/>
</dbReference>
<gene>
    <name evidence="1" type="ORF">SAMN05444412_11924</name>
</gene>
<sequence length="44" mass="5106">MKIPIKSTNPDLRLKELQELKISIEAKLKSLFQLPKVSNERLSK</sequence>
<comment type="caution">
    <text evidence="1">The sequence shown here is derived from an EMBL/GenBank/DDBJ whole genome shotgun (WGS) entry which is preliminary data.</text>
</comment>
<evidence type="ECO:0000313" key="1">
    <source>
        <dbReference type="EMBL" id="SDZ51345.1"/>
    </source>
</evidence>
<proteinExistence type="predicted"/>
<accession>A0A1H3TNX7</accession>
<reference evidence="1 2" key="1">
    <citation type="submission" date="2016-10" db="EMBL/GenBank/DDBJ databases">
        <authorList>
            <person name="Varghese N."/>
            <person name="Submissions S."/>
        </authorList>
    </citation>
    <scope>NUCLEOTIDE SEQUENCE [LARGE SCALE GENOMIC DNA]</scope>
    <source>
        <strain evidence="1 2">DSM 17997</strain>
    </source>
</reference>